<dbReference type="AlphaFoldDB" id="A0A183EDZ4"/>
<accession>A0A183EDZ4</accession>
<evidence type="ECO:0000313" key="4">
    <source>
        <dbReference type="WBParaSite" id="GPUH_0001921001-mRNA-1"/>
    </source>
</evidence>
<name>A0A183EDZ4_9BILA</name>
<dbReference type="InterPro" id="IPR003165">
    <property type="entry name" value="Piwi"/>
</dbReference>
<evidence type="ECO:0000313" key="2">
    <source>
        <dbReference type="EMBL" id="VDN33330.1"/>
    </source>
</evidence>
<dbReference type="OrthoDB" id="5812648at2759"/>
<organism evidence="4">
    <name type="scientific">Gongylonema pulchrum</name>
    <dbReference type="NCBI Taxonomy" id="637853"/>
    <lineage>
        <taxon>Eukaryota</taxon>
        <taxon>Metazoa</taxon>
        <taxon>Ecdysozoa</taxon>
        <taxon>Nematoda</taxon>
        <taxon>Chromadorea</taxon>
        <taxon>Rhabditida</taxon>
        <taxon>Spirurina</taxon>
        <taxon>Spiruromorpha</taxon>
        <taxon>Spiruroidea</taxon>
        <taxon>Gongylonematidae</taxon>
        <taxon>Gongylonema</taxon>
    </lineage>
</organism>
<feature type="domain" description="Piwi" evidence="1">
    <location>
        <begin position="1"/>
        <end position="44"/>
    </location>
</feature>
<reference evidence="4" key="1">
    <citation type="submission" date="2016-06" db="UniProtKB">
        <authorList>
            <consortium name="WormBaseParasite"/>
        </authorList>
    </citation>
    <scope>IDENTIFICATION</scope>
</reference>
<gene>
    <name evidence="2" type="ORF">GPUH_LOCUS19185</name>
</gene>
<sequence length="82" mass="9160">MSMDELVGITNALCYAHGIVTSPISLPPHLYAAADLAKRGRNNFRTEHGGEARKRFVNDGSEDYFPRMSAELANKLPHKFWA</sequence>
<dbReference type="Pfam" id="PF02171">
    <property type="entry name" value="Piwi"/>
    <property type="match status" value="1"/>
</dbReference>
<keyword evidence="3" id="KW-1185">Reference proteome</keyword>
<dbReference type="InterPro" id="IPR036397">
    <property type="entry name" value="RNaseH_sf"/>
</dbReference>
<dbReference type="Proteomes" id="UP000271098">
    <property type="component" value="Unassembled WGS sequence"/>
</dbReference>
<dbReference type="WBParaSite" id="GPUH_0001921001-mRNA-1">
    <property type="protein sequence ID" value="GPUH_0001921001-mRNA-1"/>
    <property type="gene ID" value="GPUH_0001921001"/>
</dbReference>
<dbReference type="GO" id="GO:0003676">
    <property type="term" value="F:nucleic acid binding"/>
    <property type="evidence" value="ECO:0007669"/>
    <property type="project" value="InterPro"/>
</dbReference>
<reference evidence="2 3" key="2">
    <citation type="submission" date="2018-11" db="EMBL/GenBank/DDBJ databases">
        <authorList>
            <consortium name="Pathogen Informatics"/>
        </authorList>
    </citation>
    <scope>NUCLEOTIDE SEQUENCE [LARGE SCALE GENOMIC DNA]</scope>
</reference>
<evidence type="ECO:0000313" key="3">
    <source>
        <dbReference type="Proteomes" id="UP000271098"/>
    </source>
</evidence>
<evidence type="ECO:0000259" key="1">
    <source>
        <dbReference type="Pfam" id="PF02171"/>
    </source>
</evidence>
<dbReference type="Gene3D" id="3.30.420.10">
    <property type="entry name" value="Ribonuclease H-like superfamily/Ribonuclease H"/>
    <property type="match status" value="1"/>
</dbReference>
<dbReference type="EMBL" id="UYRT01088075">
    <property type="protein sequence ID" value="VDN33330.1"/>
    <property type="molecule type" value="Genomic_DNA"/>
</dbReference>
<proteinExistence type="predicted"/>
<protein>
    <submittedName>
        <fullName evidence="4">Piwi domain-containing protein</fullName>
    </submittedName>
</protein>